<comment type="caution">
    <text evidence="2">The sequence shown here is derived from an EMBL/GenBank/DDBJ whole genome shotgun (WGS) entry which is preliminary data.</text>
</comment>
<name>A0A6I5A557_9BACI</name>
<dbReference type="SUPFAM" id="SSF47413">
    <property type="entry name" value="lambda repressor-like DNA-binding domains"/>
    <property type="match status" value="1"/>
</dbReference>
<dbReference type="InterPro" id="IPR001387">
    <property type="entry name" value="Cro/C1-type_HTH"/>
</dbReference>
<dbReference type="InterPro" id="IPR041315">
    <property type="entry name" value="PlcR_TPR"/>
</dbReference>
<dbReference type="AlphaFoldDB" id="A0A6I5A557"/>
<dbReference type="RefSeq" id="WP_160850605.1">
    <property type="nucleotide sequence ID" value="NZ_WMEQ01000017.1"/>
</dbReference>
<protein>
    <submittedName>
        <fullName evidence="2">Helix-turn-helix domain-containing protein</fullName>
    </submittedName>
</protein>
<gene>
    <name evidence="2" type="ORF">GLW05_17765</name>
</gene>
<dbReference type="Proteomes" id="UP000468638">
    <property type="component" value="Unassembled WGS sequence"/>
</dbReference>
<proteinExistence type="predicted"/>
<dbReference type="Gene3D" id="1.25.40.10">
    <property type="entry name" value="Tetratricopeptide repeat domain"/>
    <property type="match status" value="1"/>
</dbReference>
<feature type="domain" description="HTH cro/C1-type" evidence="1">
    <location>
        <begin position="9"/>
        <end position="62"/>
    </location>
</feature>
<dbReference type="OrthoDB" id="1150409at2"/>
<organism evidence="2 3">
    <name type="scientific">Pontibacillus yanchengensis</name>
    <dbReference type="NCBI Taxonomy" id="462910"/>
    <lineage>
        <taxon>Bacteria</taxon>
        <taxon>Bacillati</taxon>
        <taxon>Bacillota</taxon>
        <taxon>Bacilli</taxon>
        <taxon>Bacillales</taxon>
        <taxon>Bacillaceae</taxon>
        <taxon>Pontibacillus</taxon>
    </lineage>
</organism>
<accession>A0A6I5A557</accession>
<reference evidence="2 3" key="1">
    <citation type="submission" date="2019-11" db="EMBL/GenBank/DDBJ databases">
        <title>Genome sequences of 17 halophilic strains isolated from different environments.</title>
        <authorList>
            <person name="Furrow R.E."/>
        </authorList>
    </citation>
    <scope>NUCLEOTIDE SEQUENCE [LARGE SCALE GENOMIC DNA]</scope>
    <source>
        <strain evidence="2 3">22514_16_FS</strain>
    </source>
</reference>
<dbReference type="PANTHER" id="PTHR37038:SF14">
    <property type="entry name" value="TRANSCRIPTIONAL ACTIVATOR"/>
    <property type="match status" value="1"/>
</dbReference>
<dbReference type="InterPro" id="IPR011990">
    <property type="entry name" value="TPR-like_helical_dom_sf"/>
</dbReference>
<dbReference type="Pfam" id="PF01381">
    <property type="entry name" value="HTH_3"/>
    <property type="match status" value="1"/>
</dbReference>
<dbReference type="SMART" id="SM00530">
    <property type="entry name" value="HTH_XRE"/>
    <property type="match status" value="1"/>
</dbReference>
<dbReference type="SUPFAM" id="SSF48452">
    <property type="entry name" value="TPR-like"/>
    <property type="match status" value="1"/>
</dbReference>
<dbReference type="CDD" id="cd00093">
    <property type="entry name" value="HTH_XRE"/>
    <property type="match status" value="1"/>
</dbReference>
<dbReference type="GO" id="GO:0003677">
    <property type="term" value="F:DNA binding"/>
    <property type="evidence" value="ECO:0007669"/>
    <property type="project" value="InterPro"/>
</dbReference>
<dbReference type="InterPro" id="IPR010982">
    <property type="entry name" value="Lambda_DNA-bd_dom_sf"/>
</dbReference>
<evidence type="ECO:0000259" key="1">
    <source>
        <dbReference type="PROSITE" id="PS50943"/>
    </source>
</evidence>
<dbReference type="PANTHER" id="PTHR37038">
    <property type="entry name" value="TRANSCRIPTIONAL REGULATOR-RELATED"/>
    <property type="match status" value="1"/>
</dbReference>
<dbReference type="Pfam" id="PF18768">
    <property type="entry name" value="RNPP_C"/>
    <property type="match status" value="1"/>
</dbReference>
<dbReference type="InterPro" id="IPR053163">
    <property type="entry name" value="HTH-type_regulator_Rgg"/>
</dbReference>
<dbReference type="PROSITE" id="PS50943">
    <property type="entry name" value="HTH_CROC1"/>
    <property type="match status" value="1"/>
</dbReference>
<sequence>MEKTLGDKVKQIRKKLNISQEALAYGICTQSEISRIEQNQITPSYNILLEITKKLGVNIHFFTDQQNILRLDYIEEVKQQLDAARRDRDYHLIKEIIRSEKDVPAFRIEANKKYLNWHRGIILYHSQNDYQNAIDILHTCLSDKDLSKLHTELDIQVLNSIGIIFRNESELSKATQYLEIGRFIAQEFLEFREKRIYLKTLYNSSKVLTDSKDHKNSIKWCQEGIKQCIRREEMFLFGEFHYQIGRNYVLINNTEKGMQHWKKSQDIFFLQERNNLGELVRKEIDSFYRYGIIK</sequence>
<evidence type="ECO:0000313" key="2">
    <source>
        <dbReference type="EMBL" id="MYL35430.1"/>
    </source>
</evidence>
<evidence type="ECO:0000313" key="3">
    <source>
        <dbReference type="Proteomes" id="UP000468638"/>
    </source>
</evidence>
<dbReference type="EMBL" id="WMEQ01000017">
    <property type="protein sequence ID" value="MYL35430.1"/>
    <property type="molecule type" value="Genomic_DNA"/>
</dbReference>